<dbReference type="Proteomes" id="UP000828678">
    <property type="component" value="Segment"/>
</dbReference>
<gene>
    <name evidence="1" type="primary">10</name>
    <name evidence="1" type="ORF">AH03_10</name>
</gene>
<organism evidence="1 2">
    <name type="scientific">Erwinia phage AH03</name>
    <dbReference type="NCBI Taxonomy" id="2869568"/>
    <lineage>
        <taxon>Viruses</taxon>
        <taxon>Duplodnaviria</taxon>
        <taxon>Heunggongvirae</taxon>
        <taxon>Uroviricota</taxon>
        <taxon>Caudoviricetes</taxon>
        <taxon>Ahotrevirus</taxon>
        <taxon>Ahotrevirus AH03</taxon>
    </lineage>
</organism>
<evidence type="ECO:0000313" key="1">
    <source>
        <dbReference type="EMBL" id="QZA70483.1"/>
    </source>
</evidence>
<proteinExistence type="predicted"/>
<keyword evidence="2" id="KW-1185">Reference proteome</keyword>
<name>A0AAE8BQ04_9CAUD</name>
<sequence length="71" mass="8460">MTAVKVTMTNKVFGYLTNNYRKRLAFGCWLDYSIYIDNKEVNQMNDTYFKCFRDLVLGLVVVYFTFKLMGF</sequence>
<evidence type="ECO:0000313" key="2">
    <source>
        <dbReference type="Proteomes" id="UP000828678"/>
    </source>
</evidence>
<reference evidence="1" key="1">
    <citation type="submission" date="2021-07" db="EMBL/GenBank/DDBJ databases">
        <authorList>
            <person name="Roth S.J."/>
            <person name="Krukonis G.P."/>
            <person name="Delesalle V.A."/>
        </authorList>
    </citation>
    <scope>NUCLEOTIDE SEQUENCE</scope>
</reference>
<accession>A0AAE8BQ04</accession>
<protein>
    <submittedName>
        <fullName evidence="1">Uncharacterized protein</fullName>
    </submittedName>
</protein>
<dbReference type="EMBL" id="MZ501266">
    <property type="protein sequence ID" value="QZA70483.1"/>
    <property type="molecule type" value="Genomic_DNA"/>
</dbReference>